<evidence type="ECO:0000256" key="1">
    <source>
        <dbReference type="SAM" id="SignalP"/>
    </source>
</evidence>
<dbReference type="OrthoDB" id="7409988at2"/>
<evidence type="ECO:0008006" key="4">
    <source>
        <dbReference type="Google" id="ProtNLM"/>
    </source>
</evidence>
<protein>
    <recommendedName>
        <fullName evidence="4">DUF2059 domain-containing protein</fullName>
    </recommendedName>
</protein>
<accession>A0A844ZGN4</accession>
<evidence type="ECO:0000313" key="3">
    <source>
        <dbReference type="Proteomes" id="UP000433104"/>
    </source>
</evidence>
<keyword evidence="3" id="KW-1185">Reference proteome</keyword>
<sequence>MKYALVPLVLANLWLSVPLHAQDEGLPTSVTFSKAEPEDEGELSAGDQTKLLSVMGDLFAAEPLTPQQEQRLPAASAVAADVLPAGFYGKMMSDMMDSIMSPLLAMMNGPLGAQALIERKVGLGGDEFPQLSDEESTQVVALLDPAASERADVLRNRMTTWMSGFFTKLEEPMRDGLSRAYAVRFDEGELAQIQQFFATPTGGKYASESMAIFADPQVMSAMMQSVPMMMESLPEMTAQMESAMANLPPERSYEDLSGSERQRLASLLNLSEAELRERMEAAAAAQEANEDD</sequence>
<organism evidence="2 3">
    <name type="scientific">Parapontixanthobacter aurantiacus</name>
    <dbReference type="NCBI Taxonomy" id="1463599"/>
    <lineage>
        <taxon>Bacteria</taxon>
        <taxon>Pseudomonadati</taxon>
        <taxon>Pseudomonadota</taxon>
        <taxon>Alphaproteobacteria</taxon>
        <taxon>Sphingomonadales</taxon>
        <taxon>Erythrobacteraceae</taxon>
        <taxon>Parapontixanthobacter</taxon>
    </lineage>
</organism>
<evidence type="ECO:0000313" key="2">
    <source>
        <dbReference type="EMBL" id="MXO86127.1"/>
    </source>
</evidence>
<reference evidence="2 3" key="1">
    <citation type="submission" date="2019-12" db="EMBL/GenBank/DDBJ databases">
        <title>Genomic-based taxomic classification of the family Erythrobacteraceae.</title>
        <authorList>
            <person name="Xu L."/>
        </authorList>
    </citation>
    <scope>NUCLEOTIDE SEQUENCE [LARGE SCALE GENOMIC DNA]</scope>
    <source>
        <strain evidence="2 3">MCCC 1A09962</strain>
    </source>
</reference>
<proteinExistence type="predicted"/>
<feature type="chain" id="PRO_5032621010" description="DUF2059 domain-containing protein" evidence="1">
    <location>
        <begin position="22"/>
        <end position="292"/>
    </location>
</feature>
<dbReference type="AlphaFoldDB" id="A0A844ZGN4"/>
<dbReference type="EMBL" id="WTYW01000002">
    <property type="protein sequence ID" value="MXO86127.1"/>
    <property type="molecule type" value="Genomic_DNA"/>
</dbReference>
<name>A0A844ZGN4_9SPHN</name>
<comment type="caution">
    <text evidence="2">The sequence shown here is derived from an EMBL/GenBank/DDBJ whole genome shotgun (WGS) entry which is preliminary data.</text>
</comment>
<feature type="signal peptide" evidence="1">
    <location>
        <begin position="1"/>
        <end position="21"/>
    </location>
</feature>
<gene>
    <name evidence="2" type="ORF">GRI38_08810</name>
</gene>
<dbReference type="Proteomes" id="UP000433104">
    <property type="component" value="Unassembled WGS sequence"/>
</dbReference>
<keyword evidence="1" id="KW-0732">Signal</keyword>
<dbReference type="RefSeq" id="WP_160682716.1">
    <property type="nucleotide sequence ID" value="NZ_WTYW01000002.1"/>
</dbReference>